<dbReference type="SMART" id="SM00943">
    <property type="entry name" value="Prim-Pol"/>
    <property type="match status" value="1"/>
</dbReference>
<accession>A0A517SZ58</accession>
<dbReference type="OrthoDB" id="247920at2"/>
<evidence type="ECO:0000313" key="3">
    <source>
        <dbReference type="EMBL" id="QDT61434.1"/>
    </source>
</evidence>
<dbReference type="Gene3D" id="3.30.720.160">
    <property type="entry name" value="Bifunctional DNA primase/polymerase, N-terminal"/>
    <property type="match status" value="1"/>
</dbReference>
<feature type="region of interest" description="Disordered" evidence="1">
    <location>
        <begin position="198"/>
        <end position="218"/>
    </location>
</feature>
<dbReference type="Pfam" id="PF09250">
    <property type="entry name" value="Prim-Pol"/>
    <property type="match status" value="1"/>
</dbReference>
<dbReference type="SUPFAM" id="SSF56747">
    <property type="entry name" value="Prim-pol domain"/>
    <property type="match status" value="1"/>
</dbReference>
<evidence type="ECO:0000256" key="1">
    <source>
        <dbReference type="SAM" id="MobiDB-lite"/>
    </source>
</evidence>
<protein>
    <recommendedName>
        <fullName evidence="2">DNA primase/polymerase bifunctional N-terminal domain-containing protein</fullName>
    </recommendedName>
</protein>
<dbReference type="InterPro" id="IPR015330">
    <property type="entry name" value="DNA_primase/pol_bifunc_N"/>
</dbReference>
<reference evidence="3 4" key="1">
    <citation type="submission" date="2019-02" db="EMBL/GenBank/DDBJ databases">
        <title>Deep-cultivation of Planctomycetes and their phenomic and genomic characterization uncovers novel biology.</title>
        <authorList>
            <person name="Wiegand S."/>
            <person name="Jogler M."/>
            <person name="Boedeker C."/>
            <person name="Pinto D."/>
            <person name="Vollmers J."/>
            <person name="Rivas-Marin E."/>
            <person name="Kohn T."/>
            <person name="Peeters S.H."/>
            <person name="Heuer A."/>
            <person name="Rast P."/>
            <person name="Oberbeckmann S."/>
            <person name="Bunk B."/>
            <person name="Jeske O."/>
            <person name="Meyerdierks A."/>
            <person name="Storesund J.E."/>
            <person name="Kallscheuer N."/>
            <person name="Luecker S."/>
            <person name="Lage O.M."/>
            <person name="Pohl T."/>
            <person name="Merkel B.J."/>
            <person name="Hornburger P."/>
            <person name="Mueller R.-W."/>
            <person name="Bruemmer F."/>
            <person name="Labrenz M."/>
            <person name="Spormann A.M."/>
            <person name="Op den Camp H."/>
            <person name="Overmann J."/>
            <person name="Amann R."/>
            <person name="Jetten M.S.M."/>
            <person name="Mascher T."/>
            <person name="Medema M.H."/>
            <person name="Devos D.P."/>
            <person name="Kaster A.-K."/>
            <person name="Ovreas L."/>
            <person name="Rohde M."/>
            <person name="Galperin M.Y."/>
            <person name="Jogler C."/>
        </authorList>
    </citation>
    <scope>NUCLEOTIDE SEQUENCE [LARGE SCALE GENOMIC DNA]</scope>
    <source>
        <strain evidence="3 4">SV_7m_r</strain>
    </source>
</reference>
<proteinExistence type="predicted"/>
<feature type="domain" description="DNA primase/polymerase bifunctional N-terminal" evidence="2">
    <location>
        <begin position="15"/>
        <end position="175"/>
    </location>
</feature>
<feature type="compositionally biased region" description="Pro residues" evidence="1">
    <location>
        <begin position="324"/>
        <end position="341"/>
    </location>
</feature>
<feature type="region of interest" description="Disordered" evidence="1">
    <location>
        <begin position="314"/>
        <end position="343"/>
    </location>
</feature>
<sequence length="754" mass="82865">MTKQTKAANPIRDAAYRYIDAGYRVLPADAQRKFATLKSYKQYRKKPPTEKENEVWFSSANAVCILTGEVSGSLEVLDFDQGGRAFDAWCDLVEEHDPRLLQRLVVQRSQSGGRHVFFRNESLTPKSHVHARTVMPEIEGKTVLIETLGEGSLVMCDPSPGYVVLQGDLTNLPTMSIDERAILVDAASSFNEVKPTIEDVPATKTSNDESRPGDDFSQRGDVAAILTKHGWRLLHDGNNQQWCRPGKTAGCSATLKDGVFYVFSSNAAPFEPNQPYSPFAVYSLLEHGGDYSAATRQLASEGFGNASESDVDLSGFLDGLGKTGPPPKPPAEPELPDPGPVPNSLLQVPGFVGDVMSHCLDTAPYPNPTLAFAGAIALLATLAGRKVRDPGDNRTNLYLLGLAHSAAGKDWPRKLNVQILHRAGMADCIGERFASGEGIQDALHLTPSMLFQTDEVDGMLQSIKKSNDARYENVLSTLLTMYSSANTVYPMRRKAGKESPGTIDQPSLVVFGTAIPNHYYAALSERMLTNGFFARMMILECGERGEGQEPKIAEVPDTIMDVARWWADYKPGTGNLHLWHPEPTIVPHDDSAKKILVEARLHAEREYTKAERKSDSVGTTVWGRVNEQTRKLALLYAVSANHESPVINEAAAEWAMTLVDHLTKRMLFMASSHVAESPFATECLKVFAKIRKEKNQKIPHSKLLKAMDMEALLFKKLMATLVERGDIIAQEESTAGRTGTHYRLNRTEQPTGAG</sequence>
<dbReference type="InterPro" id="IPR025048">
    <property type="entry name" value="DUF3987"/>
</dbReference>
<dbReference type="AlphaFoldDB" id="A0A517SZ58"/>
<evidence type="ECO:0000259" key="2">
    <source>
        <dbReference type="SMART" id="SM00943"/>
    </source>
</evidence>
<dbReference type="EMBL" id="CP036272">
    <property type="protein sequence ID" value="QDT61434.1"/>
    <property type="molecule type" value="Genomic_DNA"/>
</dbReference>
<organism evidence="3 4">
    <name type="scientific">Stieleria bergensis</name>
    <dbReference type="NCBI Taxonomy" id="2528025"/>
    <lineage>
        <taxon>Bacteria</taxon>
        <taxon>Pseudomonadati</taxon>
        <taxon>Planctomycetota</taxon>
        <taxon>Planctomycetia</taxon>
        <taxon>Pirellulales</taxon>
        <taxon>Pirellulaceae</taxon>
        <taxon>Stieleria</taxon>
    </lineage>
</organism>
<keyword evidence="4" id="KW-1185">Reference proteome</keyword>
<evidence type="ECO:0000313" key="4">
    <source>
        <dbReference type="Proteomes" id="UP000315003"/>
    </source>
</evidence>
<dbReference type="Pfam" id="PF13148">
    <property type="entry name" value="DUF3987"/>
    <property type="match status" value="1"/>
</dbReference>
<name>A0A517SZ58_9BACT</name>
<feature type="compositionally biased region" description="Basic and acidic residues" evidence="1">
    <location>
        <begin position="206"/>
        <end position="218"/>
    </location>
</feature>
<dbReference type="RefSeq" id="WP_145275514.1">
    <property type="nucleotide sequence ID" value="NZ_CP036272.1"/>
</dbReference>
<gene>
    <name evidence="3" type="ORF">SV7mr_39690</name>
</gene>
<dbReference type="Proteomes" id="UP000315003">
    <property type="component" value="Chromosome"/>
</dbReference>